<dbReference type="Proteomes" id="UP000075737">
    <property type="component" value="Unassembled WGS sequence"/>
</dbReference>
<gene>
    <name evidence="2" type="ORF">ATZ99_00530</name>
</gene>
<dbReference type="SUPFAM" id="SSF46785">
    <property type="entry name" value="Winged helix' DNA-binding domain"/>
    <property type="match status" value="1"/>
</dbReference>
<comment type="caution">
    <text evidence="2">The sequence shown here is derived from an EMBL/GenBank/DDBJ whole genome shotgun (WGS) entry which is preliminary data.</text>
</comment>
<dbReference type="OrthoDB" id="285216at2"/>
<dbReference type="InterPro" id="IPR036390">
    <property type="entry name" value="WH_DNA-bd_sf"/>
</dbReference>
<organism evidence="2 3">
    <name type="scientific">Thermovenabulum gondwanense</name>
    <dbReference type="NCBI Taxonomy" id="520767"/>
    <lineage>
        <taxon>Bacteria</taxon>
        <taxon>Bacillati</taxon>
        <taxon>Bacillota</taxon>
        <taxon>Clostridia</taxon>
        <taxon>Thermosediminibacterales</taxon>
        <taxon>Thermosediminibacteraceae</taxon>
        <taxon>Thermovenabulum</taxon>
    </lineage>
</organism>
<dbReference type="RefSeq" id="WP_068747255.1">
    <property type="nucleotide sequence ID" value="NZ_LOHZ01000014.1"/>
</dbReference>
<dbReference type="AlphaFoldDB" id="A0A162N425"/>
<reference evidence="2 3" key="1">
    <citation type="submission" date="2015-12" db="EMBL/GenBank/DDBJ databases">
        <title>Draft genome of Thermovenabulum gondwanense isolated from a red thermophilic microbial mat colonisisng an outflow channel of a bore well.</title>
        <authorList>
            <person name="Patel B.K."/>
        </authorList>
    </citation>
    <scope>NUCLEOTIDE SEQUENCE [LARGE SCALE GENOMIC DNA]</scope>
    <source>
        <strain evidence="2 3">R270</strain>
    </source>
</reference>
<evidence type="ECO:0000313" key="2">
    <source>
        <dbReference type="EMBL" id="KYO69180.1"/>
    </source>
</evidence>
<dbReference type="InterPro" id="IPR036388">
    <property type="entry name" value="WH-like_DNA-bd_sf"/>
</dbReference>
<dbReference type="EMBL" id="LOHZ01000014">
    <property type="protein sequence ID" value="KYO69180.1"/>
    <property type="molecule type" value="Genomic_DNA"/>
</dbReference>
<dbReference type="InterPro" id="IPR051815">
    <property type="entry name" value="Molybdate_resp_trans_reg"/>
</dbReference>
<sequence>MDIKYKLWFEKDGKLVLGDGLYNLLILIKNYGSINQAALASNMSYRQAWGKIKKAEDRLGYKLLLRKKGGEYGGGAVLTKEGLELIKIYEEILKRMDNLLEEFKNIFKEV</sequence>
<name>A0A162N425_9FIRM</name>
<dbReference type="Gene3D" id="1.10.10.10">
    <property type="entry name" value="Winged helix-like DNA-binding domain superfamily/Winged helix DNA-binding domain"/>
    <property type="match status" value="1"/>
</dbReference>
<accession>A0A162N425</accession>
<feature type="domain" description="HTH lysR-type" evidence="1">
    <location>
        <begin position="25"/>
        <end position="82"/>
    </location>
</feature>
<dbReference type="InterPro" id="IPR000847">
    <property type="entry name" value="LysR_HTH_N"/>
</dbReference>
<dbReference type="GO" id="GO:0003700">
    <property type="term" value="F:DNA-binding transcription factor activity"/>
    <property type="evidence" value="ECO:0007669"/>
    <property type="project" value="InterPro"/>
</dbReference>
<dbReference type="PANTHER" id="PTHR30432:SF1">
    <property type="entry name" value="DNA-BINDING TRANSCRIPTIONAL DUAL REGULATOR MODE"/>
    <property type="match status" value="1"/>
</dbReference>
<evidence type="ECO:0000259" key="1">
    <source>
        <dbReference type="Pfam" id="PF00126"/>
    </source>
</evidence>
<protein>
    <recommendedName>
        <fullName evidence="1">HTH lysR-type domain-containing protein</fullName>
    </recommendedName>
</protein>
<proteinExistence type="predicted"/>
<dbReference type="PANTHER" id="PTHR30432">
    <property type="entry name" value="TRANSCRIPTIONAL REGULATOR MODE"/>
    <property type="match status" value="1"/>
</dbReference>
<dbReference type="Pfam" id="PF00126">
    <property type="entry name" value="HTH_1"/>
    <property type="match status" value="1"/>
</dbReference>
<keyword evidence="3" id="KW-1185">Reference proteome</keyword>
<evidence type="ECO:0000313" key="3">
    <source>
        <dbReference type="Proteomes" id="UP000075737"/>
    </source>
</evidence>
<dbReference type="STRING" id="520767.ATZ99_00530"/>